<accession>A0A520KSY2</accession>
<comment type="similarity">
    <text evidence="6">Belongs to the ABC transporter superfamily. Sulfate/tungstate importer (TC 3.A.1.6) family.</text>
</comment>
<proteinExistence type="inferred from homology"/>
<dbReference type="InterPro" id="IPR003593">
    <property type="entry name" value="AAA+_ATPase"/>
</dbReference>
<dbReference type="GO" id="GO:0005886">
    <property type="term" value="C:plasma membrane"/>
    <property type="evidence" value="ECO:0007669"/>
    <property type="project" value="UniProtKB-SubCell"/>
</dbReference>
<dbReference type="PANTHER" id="PTHR42781:SF4">
    <property type="entry name" value="SPERMIDINE_PUTRESCINE IMPORT ATP-BINDING PROTEIN POTA"/>
    <property type="match status" value="1"/>
</dbReference>
<dbReference type="GO" id="GO:0016887">
    <property type="term" value="F:ATP hydrolysis activity"/>
    <property type="evidence" value="ECO:0007669"/>
    <property type="project" value="InterPro"/>
</dbReference>
<dbReference type="SUPFAM" id="SSF50331">
    <property type="entry name" value="MOP-like"/>
    <property type="match status" value="1"/>
</dbReference>
<keyword evidence="2" id="KW-0813">Transport</keyword>
<keyword evidence="5 14" id="KW-0067">ATP-binding</keyword>
<evidence type="ECO:0000256" key="6">
    <source>
        <dbReference type="ARBA" id="ARBA00038307"/>
    </source>
</evidence>
<evidence type="ECO:0000256" key="7">
    <source>
        <dbReference type="ARBA" id="ARBA00038781"/>
    </source>
</evidence>
<dbReference type="FunFam" id="3.40.50.300:FF:000425">
    <property type="entry name" value="Probable ABC transporter, ATP-binding subunit"/>
    <property type="match status" value="1"/>
</dbReference>
<dbReference type="Gene3D" id="2.40.50.100">
    <property type="match status" value="1"/>
</dbReference>
<dbReference type="PROSITE" id="PS51866">
    <property type="entry name" value="MOP"/>
    <property type="match status" value="1"/>
</dbReference>
<dbReference type="SMART" id="SM00382">
    <property type="entry name" value="AAA"/>
    <property type="match status" value="1"/>
</dbReference>
<dbReference type="GO" id="GO:1901238">
    <property type="term" value="F:ABC-type tungstate transporter activity"/>
    <property type="evidence" value="ECO:0007669"/>
    <property type="project" value="UniProtKB-EC"/>
</dbReference>
<dbReference type="Gene3D" id="3.40.50.300">
    <property type="entry name" value="P-loop containing nucleotide triphosphate hydrolases"/>
    <property type="match status" value="1"/>
</dbReference>
<comment type="function">
    <text evidence="11">Part of the ABC transporter complex WtpABC involved in molybdate/tungstate import. Responsible for energy coupling to the transport system.</text>
</comment>
<evidence type="ECO:0000256" key="11">
    <source>
        <dbReference type="ARBA" id="ARBA00057369"/>
    </source>
</evidence>
<dbReference type="AlphaFoldDB" id="A0A520KSY2"/>
<dbReference type="InterPro" id="IPR003439">
    <property type="entry name" value="ABC_transporter-like_ATP-bd"/>
</dbReference>
<evidence type="ECO:0000256" key="1">
    <source>
        <dbReference type="ARBA" id="ARBA00004202"/>
    </source>
</evidence>
<dbReference type="InterPro" id="IPR027417">
    <property type="entry name" value="P-loop_NTPase"/>
</dbReference>
<evidence type="ECO:0000256" key="9">
    <source>
        <dbReference type="ARBA" id="ARBA00041133"/>
    </source>
</evidence>
<dbReference type="Pfam" id="PF00005">
    <property type="entry name" value="ABC_tran"/>
    <property type="match status" value="1"/>
</dbReference>
<comment type="subunit">
    <text evidence="7">The complex is composed of two ATP-binding proteins (WtpC), two transmembrane proteins (WtpB) and a solute-binding protein (WtpA).</text>
</comment>
<evidence type="ECO:0000256" key="3">
    <source>
        <dbReference type="ARBA" id="ARBA00022505"/>
    </source>
</evidence>
<dbReference type="Pfam" id="PF03459">
    <property type="entry name" value="TOBE"/>
    <property type="match status" value="1"/>
</dbReference>
<comment type="catalytic activity">
    <reaction evidence="10">
        <text>tungstate(in) + ATP + H2O = tungstate(out) + ADP + phosphate + H(+)</text>
        <dbReference type="Rhea" id="RHEA:35027"/>
        <dbReference type="ChEBI" id="CHEBI:15377"/>
        <dbReference type="ChEBI" id="CHEBI:15378"/>
        <dbReference type="ChEBI" id="CHEBI:30616"/>
        <dbReference type="ChEBI" id="CHEBI:43474"/>
        <dbReference type="ChEBI" id="CHEBI:46502"/>
        <dbReference type="ChEBI" id="CHEBI:456216"/>
        <dbReference type="EC" id="7.3.2.6"/>
    </reaction>
</comment>
<dbReference type="InterPro" id="IPR005116">
    <property type="entry name" value="Transp-assoc_OB_typ1"/>
</dbReference>
<dbReference type="GO" id="GO:0015689">
    <property type="term" value="P:molybdate ion transport"/>
    <property type="evidence" value="ECO:0007669"/>
    <property type="project" value="InterPro"/>
</dbReference>
<evidence type="ECO:0000259" key="13">
    <source>
        <dbReference type="PROSITE" id="PS51866"/>
    </source>
</evidence>
<reference evidence="14 15" key="1">
    <citation type="journal article" date="2019" name="Nat. Microbiol.">
        <title>Wide diversity of methane and short-chain alkane metabolisms in uncultured archaea.</title>
        <authorList>
            <person name="Borrel G."/>
            <person name="Adam P.S."/>
            <person name="McKay L.J."/>
            <person name="Chen L.X."/>
            <person name="Sierra-Garcia I.N."/>
            <person name="Sieber C.M."/>
            <person name="Letourneur Q."/>
            <person name="Ghozlane A."/>
            <person name="Andersen G.L."/>
            <person name="Li W.J."/>
            <person name="Hallam S.J."/>
            <person name="Muyzer G."/>
            <person name="de Oliveira V.M."/>
            <person name="Inskeep W.P."/>
            <person name="Banfield J.F."/>
            <person name="Gribaldo S."/>
        </authorList>
    </citation>
    <scope>NUCLEOTIDE SEQUENCE [LARGE SCALE GENOMIC DNA]</scope>
    <source>
        <strain evidence="14">NM1a</strain>
    </source>
</reference>
<dbReference type="InterPro" id="IPR050093">
    <property type="entry name" value="ABC_SmlMolc_Importer"/>
</dbReference>
<comment type="subcellular location">
    <subcellularLocation>
        <location evidence="1">Cell membrane</location>
        <topology evidence="1">Peripheral membrane protein</topology>
    </subcellularLocation>
</comment>
<dbReference type="PROSITE" id="PS50893">
    <property type="entry name" value="ABC_TRANSPORTER_2"/>
    <property type="match status" value="1"/>
</dbReference>
<dbReference type="Proteomes" id="UP000317158">
    <property type="component" value="Unassembled WGS sequence"/>
</dbReference>
<organism evidence="14 15">
    <name type="scientific">Methanoliparum thermophilum</name>
    <dbReference type="NCBI Taxonomy" id="2491083"/>
    <lineage>
        <taxon>Archaea</taxon>
        <taxon>Methanobacteriati</taxon>
        <taxon>Methanobacteriota</taxon>
        <taxon>Candidatus Methanoliparia</taxon>
        <taxon>Candidatus Methanoliparales</taxon>
        <taxon>Candidatus Methanoliparaceae</taxon>
        <taxon>Candidatus Methanoliparum</taxon>
    </lineage>
</organism>
<keyword evidence="3" id="KW-0500">Molybdenum</keyword>
<evidence type="ECO:0000256" key="5">
    <source>
        <dbReference type="ARBA" id="ARBA00022840"/>
    </source>
</evidence>
<gene>
    <name evidence="14" type="ORF">EF806_03000</name>
</gene>
<feature type="domain" description="Mop" evidence="13">
    <location>
        <begin position="287"/>
        <end position="350"/>
    </location>
</feature>
<protein>
    <recommendedName>
        <fullName evidence="9">Molybdate/tungstate import ATP-binding protein WtpC</fullName>
        <ecNumber evidence="8">7.3.2.6</ecNumber>
    </recommendedName>
</protein>
<dbReference type="GO" id="GO:0005524">
    <property type="term" value="F:ATP binding"/>
    <property type="evidence" value="ECO:0007669"/>
    <property type="project" value="UniProtKB-KW"/>
</dbReference>
<keyword evidence="4" id="KW-0547">Nucleotide-binding</keyword>
<dbReference type="EC" id="7.3.2.6" evidence="8"/>
<dbReference type="InterPro" id="IPR004606">
    <property type="entry name" value="Mop_domain"/>
</dbReference>
<evidence type="ECO:0000256" key="2">
    <source>
        <dbReference type="ARBA" id="ARBA00022448"/>
    </source>
</evidence>
<name>A0A520KSY2_METT2</name>
<evidence type="ECO:0000313" key="15">
    <source>
        <dbReference type="Proteomes" id="UP000317158"/>
    </source>
</evidence>
<feature type="domain" description="ABC transporter" evidence="12">
    <location>
        <begin position="2"/>
        <end position="225"/>
    </location>
</feature>
<evidence type="ECO:0000259" key="12">
    <source>
        <dbReference type="PROSITE" id="PS50893"/>
    </source>
</evidence>
<dbReference type="PANTHER" id="PTHR42781">
    <property type="entry name" value="SPERMIDINE/PUTRESCINE IMPORT ATP-BINDING PROTEIN POTA"/>
    <property type="match status" value="1"/>
</dbReference>
<evidence type="ECO:0000256" key="10">
    <source>
        <dbReference type="ARBA" id="ARBA00047936"/>
    </source>
</evidence>
<dbReference type="SUPFAM" id="SSF52540">
    <property type="entry name" value="P-loop containing nucleoside triphosphate hydrolases"/>
    <property type="match status" value="1"/>
</dbReference>
<comment type="caution">
    <text evidence="14">The sequence shown here is derived from an EMBL/GenBank/DDBJ whole genome shotgun (WGS) entry which is preliminary data.</text>
</comment>
<evidence type="ECO:0000256" key="4">
    <source>
        <dbReference type="ARBA" id="ARBA00022741"/>
    </source>
</evidence>
<dbReference type="EMBL" id="RXIF01000004">
    <property type="protein sequence ID" value="RZN65026.1"/>
    <property type="molecule type" value="Genomic_DNA"/>
</dbReference>
<dbReference type="InterPro" id="IPR008995">
    <property type="entry name" value="Mo/tungstate-bd_C_term_dom"/>
</dbReference>
<sequence length="350" mass="39476">MIRIKNLVVDLKEFILKDIDLEIKKGEYFVIIGPTGAGKSILLETIAGFHLPIRGSIELDGKDITKEEPRKRRIGIVFQDYMLFPHLSVKKNIEFGLNQKKSYRLDELTRFLEIDHILQRMPDTLSGGEAQRVALARALVNNPKILLLDEPLSALDLNTRKKIIKMLNKIKEGRKITIVHVTHDQFESVLLADRIAVIDNGRILQVGTPDEVFRRPNSKFVANFVGIENLFRGIANIDPLTDLSMIKIIDKQKSEGLLTVFSVTKKTGNVLISIRPEDILISINKIESSARNTYKGKVVSIMDQGTIIKVVVDVGVPFVVIITKRSFEDLAIKKDTPVYITFKATAVHIF</sequence>
<evidence type="ECO:0000313" key="14">
    <source>
        <dbReference type="EMBL" id="RZN65026.1"/>
    </source>
</evidence>
<evidence type="ECO:0000256" key="8">
    <source>
        <dbReference type="ARBA" id="ARBA00039025"/>
    </source>
</evidence>
<dbReference type="PROSITE" id="PS00211">
    <property type="entry name" value="ABC_TRANSPORTER_1"/>
    <property type="match status" value="1"/>
</dbReference>
<dbReference type="InterPro" id="IPR017871">
    <property type="entry name" value="ABC_transporter-like_CS"/>
</dbReference>